<feature type="region of interest" description="Disordered" evidence="6">
    <location>
        <begin position="1"/>
        <end position="25"/>
    </location>
</feature>
<accession>A0A7I8J6W2</accession>
<feature type="transmembrane region" description="Helical" evidence="7">
    <location>
        <begin position="134"/>
        <end position="153"/>
    </location>
</feature>
<dbReference type="GO" id="GO:0005737">
    <property type="term" value="C:cytoplasm"/>
    <property type="evidence" value="ECO:0007669"/>
    <property type="project" value="UniProtKB-ARBA"/>
</dbReference>
<evidence type="ECO:0000256" key="4">
    <source>
        <dbReference type="ARBA" id="ARBA00022989"/>
    </source>
</evidence>
<gene>
    <name evidence="8" type="ORF">SI7747_09012173</name>
</gene>
<dbReference type="PANTHER" id="PTHR31621">
    <property type="entry name" value="PROTEIN DMP3"/>
    <property type="match status" value="1"/>
</dbReference>
<dbReference type="AlphaFoldDB" id="A0A7I8J6W2"/>
<sequence length="282" mass="31177">MEAAKVKDMEAQAHEEPLLNDKQDRQSSLQQGISQTFKSAAHLANLLPTGTVLVFQILSPIFTNQGQCDAVSRTMEGGLLALCGMSCLLLSFTDSFRDAKGNVRYGLATTKGLWVIDGTAGPPPEEAAAYKIKFIDFMHGFMSLFVFAAVALFDQNVVSCFYPIPSKQTEEVLRSLPVGIGVISSMLFVVFPTTRHGIGFPSPPSDLLHLLIHKPGNTFKTHFLKGTIGILLNENCLIRYRICPVSQKINENNKTLLSHLIRLRKQQRSGISGRIIQLYIER</sequence>
<keyword evidence="5 7" id="KW-0472">Membrane</keyword>
<evidence type="ECO:0000313" key="8">
    <source>
        <dbReference type="EMBL" id="CAA2626474.1"/>
    </source>
</evidence>
<evidence type="ECO:0000313" key="9">
    <source>
        <dbReference type="Proteomes" id="UP001189122"/>
    </source>
</evidence>
<keyword evidence="4 7" id="KW-1133">Transmembrane helix</keyword>
<organism evidence="8">
    <name type="scientific">Spirodela intermedia</name>
    <name type="common">Intermediate duckweed</name>
    <dbReference type="NCBI Taxonomy" id="51605"/>
    <lineage>
        <taxon>Eukaryota</taxon>
        <taxon>Viridiplantae</taxon>
        <taxon>Streptophyta</taxon>
        <taxon>Embryophyta</taxon>
        <taxon>Tracheophyta</taxon>
        <taxon>Spermatophyta</taxon>
        <taxon>Magnoliopsida</taxon>
        <taxon>Liliopsida</taxon>
        <taxon>Araceae</taxon>
        <taxon>Lemnoideae</taxon>
        <taxon>Spirodela</taxon>
    </lineage>
</organism>
<evidence type="ECO:0000256" key="2">
    <source>
        <dbReference type="ARBA" id="ARBA00008707"/>
    </source>
</evidence>
<name>A0A7I8J6W2_SPIIN</name>
<evidence type="ECO:0000256" key="6">
    <source>
        <dbReference type="SAM" id="MobiDB-lite"/>
    </source>
</evidence>
<evidence type="ECO:0000256" key="7">
    <source>
        <dbReference type="SAM" id="Phobius"/>
    </source>
</evidence>
<dbReference type="Pfam" id="PF05078">
    <property type="entry name" value="DUF679"/>
    <property type="match status" value="1"/>
</dbReference>
<feature type="transmembrane region" description="Helical" evidence="7">
    <location>
        <begin position="173"/>
        <end position="191"/>
    </location>
</feature>
<proteinExistence type="inferred from homology"/>
<dbReference type="EMBL" id="LR743596">
    <property type="protein sequence ID" value="CAA2626474.1"/>
    <property type="molecule type" value="Genomic_DNA"/>
</dbReference>
<dbReference type="Proteomes" id="UP001189122">
    <property type="component" value="Unassembled WGS sequence"/>
</dbReference>
<protein>
    <submittedName>
        <fullName evidence="8">Uncharacterized protein</fullName>
    </submittedName>
</protein>
<evidence type="ECO:0000256" key="1">
    <source>
        <dbReference type="ARBA" id="ARBA00004141"/>
    </source>
</evidence>
<comment type="similarity">
    <text evidence="2">Belongs to the plant DMP1 protein family.</text>
</comment>
<dbReference type="EMBL" id="CACRZD030000009">
    <property type="protein sequence ID" value="CAA6665784.1"/>
    <property type="molecule type" value="Genomic_DNA"/>
</dbReference>
<keyword evidence="3 7" id="KW-0812">Transmembrane</keyword>
<evidence type="ECO:0000256" key="5">
    <source>
        <dbReference type="ARBA" id="ARBA00023136"/>
    </source>
</evidence>
<comment type="subcellular location">
    <subcellularLocation>
        <location evidence="1">Membrane</location>
        <topology evidence="1">Multi-pass membrane protein</topology>
    </subcellularLocation>
</comment>
<keyword evidence="9" id="KW-1185">Reference proteome</keyword>
<reference evidence="8 9" key="1">
    <citation type="submission" date="2019-12" db="EMBL/GenBank/DDBJ databases">
        <authorList>
            <person name="Scholz U."/>
            <person name="Mascher M."/>
            <person name="Fiebig A."/>
        </authorList>
    </citation>
    <scope>NUCLEOTIDE SEQUENCE</scope>
</reference>
<dbReference type="InterPro" id="IPR007770">
    <property type="entry name" value="DMP"/>
</dbReference>
<dbReference type="GO" id="GO:0010256">
    <property type="term" value="P:endomembrane system organization"/>
    <property type="evidence" value="ECO:0007669"/>
    <property type="project" value="TreeGrafter"/>
</dbReference>
<evidence type="ECO:0000256" key="3">
    <source>
        <dbReference type="ARBA" id="ARBA00022692"/>
    </source>
</evidence>
<dbReference type="GO" id="GO:0016020">
    <property type="term" value="C:membrane"/>
    <property type="evidence" value="ECO:0007669"/>
    <property type="project" value="UniProtKB-SubCell"/>
</dbReference>
<dbReference type="PANTHER" id="PTHR31621:SF0">
    <property type="entry name" value="PROTEIN DMP6"/>
    <property type="match status" value="1"/>
</dbReference>